<dbReference type="EMBL" id="ML179422">
    <property type="protein sequence ID" value="THU88084.1"/>
    <property type="molecule type" value="Genomic_DNA"/>
</dbReference>
<accession>A0A4S8LGG2</accession>
<reference evidence="1 2" key="1">
    <citation type="journal article" date="2019" name="Nat. Ecol. Evol.">
        <title>Megaphylogeny resolves global patterns of mushroom evolution.</title>
        <authorList>
            <person name="Varga T."/>
            <person name="Krizsan K."/>
            <person name="Foldi C."/>
            <person name="Dima B."/>
            <person name="Sanchez-Garcia M."/>
            <person name="Sanchez-Ramirez S."/>
            <person name="Szollosi G.J."/>
            <person name="Szarkandi J.G."/>
            <person name="Papp V."/>
            <person name="Albert L."/>
            <person name="Andreopoulos W."/>
            <person name="Angelini C."/>
            <person name="Antonin V."/>
            <person name="Barry K.W."/>
            <person name="Bougher N.L."/>
            <person name="Buchanan P."/>
            <person name="Buyck B."/>
            <person name="Bense V."/>
            <person name="Catcheside P."/>
            <person name="Chovatia M."/>
            <person name="Cooper J."/>
            <person name="Damon W."/>
            <person name="Desjardin D."/>
            <person name="Finy P."/>
            <person name="Geml J."/>
            <person name="Haridas S."/>
            <person name="Hughes K."/>
            <person name="Justo A."/>
            <person name="Karasinski D."/>
            <person name="Kautmanova I."/>
            <person name="Kiss B."/>
            <person name="Kocsube S."/>
            <person name="Kotiranta H."/>
            <person name="LaButti K.M."/>
            <person name="Lechner B.E."/>
            <person name="Liimatainen K."/>
            <person name="Lipzen A."/>
            <person name="Lukacs Z."/>
            <person name="Mihaltcheva S."/>
            <person name="Morgado L.N."/>
            <person name="Niskanen T."/>
            <person name="Noordeloos M.E."/>
            <person name="Ohm R.A."/>
            <person name="Ortiz-Santana B."/>
            <person name="Ovrebo C."/>
            <person name="Racz N."/>
            <person name="Riley R."/>
            <person name="Savchenko A."/>
            <person name="Shiryaev A."/>
            <person name="Soop K."/>
            <person name="Spirin V."/>
            <person name="Szebenyi C."/>
            <person name="Tomsovsky M."/>
            <person name="Tulloss R.E."/>
            <person name="Uehling J."/>
            <person name="Grigoriev I.V."/>
            <person name="Vagvolgyi C."/>
            <person name="Papp T."/>
            <person name="Martin F.M."/>
            <person name="Miettinen O."/>
            <person name="Hibbett D.S."/>
            <person name="Nagy L.G."/>
        </authorList>
    </citation>
    <scope>NUCLEOTIDE SEQUENCE [LARGE SCALE GENOMIC DNA]</scope>
    <source>
        <strain evidence="1 2">CBS 962.96</strain>
    </source>
</reference>
<gene>
    <name evidence="1" type="ORF">K435DRAFT_866602</name>
</gene>
<dbReference type="AlphaFoldDB" id="A0A4S8LGG2"/>
<dbReference type="Proteomes" id="UP000297245">
    <property type="component" value="Unassembled WGS sequence"/>
</dbReference>
<proteinExistence type="predicted"/>
<sequence>MVSSNALFSTNFSILQSNSVVESTARRLHRYQYIFDTLRMGLMSDGTGYWKDETYRNVVRSLDCPSPNELTDRMREDKETEMISLLEQKCRKEILSLEDCLNVISAAFTLSSYLISTEMKRLSWNEQNAVMKRYNELYKNSAFNTSSVDKSLIQSPFLKILQLPNAASSSFN</sequence>
<evidence type="ECO:0000313" key="1">
    <source>
        <dbReference type="EMBL" id="THU88084.1"/>
    </source>
</evidence>
<protein>
    <submittedName>
        <fullName evidence="1">Uncharacterized protein</fullName>
    </submittedName>
</protein>
<organism evidence="1 2">
    <name type="scientific">Dendrothele bispora (strain CBS 962.96)</name>
    <dbReference type="NCBI Taxonomy" id="1314807"/>
    <lineage>
        <taxon>Eukaryota</taxon>
        <taxon>Fungi</taxon>
        <taxon>Dikarya</taxon>
        <taxon>Basidiomycota</taxon>
        <taxon>Agaricomycotina</taxon>
        <taxon>Agaricomycetes</taxon>
        <taxon>Agaricomycetidae</taxon>
        <taxon>Agaricales</taxon>
        <taxon>Agaricales incertae sedis</taxon>
        <taxon>Dendrothele</taxon>
    </lineage>
</organism>
<dbReference type="OrthoDB" id="10394863at2759"/>
<evidence type="ECO:0000313" key="2">
    <source>
        <dbReference type="Proteomes" id="UP000297245"/>
    </source>
</evidence>
<name>A0A4S8LGG2_DENBC</name>
<keyword evidence="2" id="KW-1185">Reference proteome</keyword>